<dbReference type="InterPro" id="IPR000668">
    <property type="entry name" value="Peptidase_C1A_C"/>
</dbReference>
<evidence type="ECO:0000259" key="3">
    <source>
        <dbReference type="SMART" id="SM00645"/>
    </source>
</evidence>
<dbReference type="SMART" id="SM00645">
    <property type="entry name" value="Pept_C1"/>
    <property type="match status" value="1"/>
</dbReference>
<dbReference type="CDD" id="cd02619">
    <property type="entry name" value="Peptidase_C1"/>
    <property type="match status" value="1"/>
</dbReference>
<dbReference type="Pfam" id="PF00112">
    <property type="entry name" value="Peptidase_C1"/>
    <property type="match status" value="1"/>
</dbReference>
<feature type="domain" description="Peptidase C1A papain C-terminal" evidence="3">
    <location>
        <begin position="136"/>
        <end position="408"/>
    </location>
</feature>
<geneLocation type="plasmid" evidence="4">
    <name>pDson03</name>
</geneLocation>
<sequence>MEETASSGTGKSFLTLSLADQLRSAADAVRQEGDPTNALKLYRASFDATPAALRAGLVPPQQLQGGDLQALQAAQHQLERALEGKGTLDRARPEARDRGPQAPGTPTGPRRQGLFNPLAGNGSDGPGDCPHSNAGIYSNFWWPLKRFITPIRDQGGRGTCWAFASVAAVESRDMVVSDVTRNLSEQYFVNRWKVFRDELYHDGDVAEIALSFMVNFPGVKSIIPPEGYWSYNPSWGRQSDFSHSCDNNTGDKRDDYVGTCNNTTPQAPMVCTSGVFSYCASLVTTYTDDGHSGAGYSHTTQVWKSGHDLPLGTLRALLSDGRAVLASFKVYRGFQQAGDDGFVTDYAKVTADGKKKGGGHAVLIVGFIDNATLSARLPNAPQASGGGYFIVKNSWGCEADGGFSYVPVDYVKKFFVRLSVLDVPAERSARWKSEVGGASATVGPTLTITAPAKTSTGAIVIGPSYIDFTQPFTLSGFAKDAQDGDGCCQQTFRWTSAARGPLTAGDGTGAFTVSNLTDLTADNLTLSARDSDGNTAQLTLSLADAYPVVDVSVPVPGQPVAVGAPLTLHGQVRKFGTNDTYACTGLIWKTNVPADGTRTGCVVTYTFLSPGSRTVTATYTAPLRPATSGTVNVQALQPTTSGPPTVTLSVNHRSSTMDPNAVVAWTFIDPGGPGPSAPDKYVLKWELSFDGVTKTITPPDFLGLPGEKLIRLGDAFTVPGCLGVPETRTVGVRLTVTDPEGLSGSGTASYPLYIPECIH</sequence>
<dbReference type="AlphaFoldDB" id="A0AAU7U6R3"/>
<dbReference type="SUPFAM" id="SSF54001">
    <property type="entry name" value="Cysteine proteinases"/>
    <property type="match status" value="1"/>
</dbReference>
<dbReference type="InterPro" id="IPR000169">
    <property type="entry name" value="Pept_cys_AS"/>
</dbReference>
<dbReference type="PROSITE" id="PS00139">
    <property type="entry name" value="THIOL_PROTEASE_CYS"/>
    <property type="match status" value="1"/>
</dbReference>
<gene>
    <name evidence="4" type="ORF">ABOD76_03595</name>
</gene>
<dbReference type="Gene3D" id="3.90.70.10">
    <property type="entry name" value="Cysteine proteinases"/>
    <property type="match status" value="1"/>
</dbReference>
<dbReference type="GO" id="GO:0006508">
    <property type="term" value="P:proteolysis"/>
    <property type="evidence" value="ECO:0007669"/>
    <property type="project" value="InterPro"/>
</dbReference>
<organism evidence="4">
    <name type="scientific">Deinococcus sonorensis KR-87</name>
    <dbReference type="NCBI Taxonomy" id="694439"/>
    <lineage>
        <taxon>Bacteria</taxon>
        <taxon>Thermotogati</taxon>
        <taxon>Deinococcota</taxon>
        <taxon>Deinococci</taxon>
        <taxon>Deinococcales</taxon>
        <taxon>Deinococcaceae</taxon>
        <taxon>Deinococcus</taxon>
    </lineage>
</organism>
<evidence type="ECO:0000256" key="1">
    <source>
        <dbReference type="ARBA" id="ARBA00008455"/>
    </source>
</evidence>
<keyword evidence="4" id="KW-0614">Plasmid</keyword>
<feature type="compositionally biased region" description="Basic and acidic residues" evidence="2">
    <location>
        <begin position="83"/>
        <end position="99"/>
    </location>
</feature>
<dbReference type="KEGG" id="dsc:ABOD76_03595"/>
<accession>A0AAU7U6R3</accession>
<dbReference type="EMBL" id="CP158298">
    <property type="protein sequence ID" value="XBV84151.1"/>
    <property type="molecule type" value="Genomic_DNA"/>
</dbReference>
<name>A0AAU7U6R3_9DEIO</name>
<feature type="region of interest" description="Disordered" evidence="2">
    <location>
        <begin position="83"/>
        <end position="129"/>
    </location>
</feature>
<dbReference type="GO" id="GO:0008234">
    <property type="term" value="F:cysteine-type peptidase activity"/>
    <property type="evidence" value="ECO:0007669"/>
    <property type="project" value="InterPro"/>
</dbReference>
<proteinExistence type="inferred from homology"/>
<dbReference type="InterPro" id="IPR038765">
    <property type="entry name" value="Papain-like_cys_pep_sf"/>
</dbReference>
<evidence type="ECO:0000256" key="2">
    <source>
        <dbReference type="SAM" id="MobiDB-lite"/>
    </source>
</evidence>
<comment type="similarity">
    <text evidence="1">Belongs to the peptidase C1 family.</text>
</comment>
<dbReference type="InterPro" id="IPR013128">
    <property type="entry name" value="Peptidase_C1A"/>
</dbReference>
<evidence type="ECO:0000313" key="4">
    <source>
        <dbReference type="EMBL" id="XBV84151.1"/>
    </source>
</evidence>
<dbReference type="PANTHER" id="PTHR12411">
    <property type="entry name" value="CYSTEINE PROTEASE FAMILY C1-RELATED"/>
    <property type="match status" value="1"/>
</dbReference>
<reference evidence="4" key="1">
    <citation type="submission" date="2024-06" db="EMBL/GenBank/DDBJ databases">
        <title>Draft Genome Sequence of Deinococcus sonorensis Type Strain KR-87, a Biofilm Producing Representative of the Genus Deinococcus.</title>
        <authorList>
            <person name="Boren L.S."/>
            <person name="Grosso R.A."/>
            <person name="Hugenberg-Cox A.N."/>
            <person name="Hill J.T.E."/>
            <person name="Albert C.M."/>
            <person name="Tuohy J.M."/>
        </authorList>
    </citation>
    <scope>NUCLEOTIDE SEQUENCE</scope>
    <source>
        <strain evidence="4">KR-87</strain>
        <plasmid evidence="4">pDson03</plasmid>
    </source>
</reference>
<dbReference type="RefSeq" id="WP_350242189.1">
    <property type="nucleotide sequence ID" value="NZ_CP158298.1"/>
</dbReference>
<protein>
    <submittedName>
        <fullName evidence="4">C1 family peptidase</fullName>
    </submittedName>
</protein>